<accession>A0ABY9UL99</accession>
<name>A0ABY9UL99_STRVL</name>
<reference evidence="1 2" key="1">
    <citation type="submission" date="2023-09" db="EMBL/GenBank/DDBJ databases">
        <title>The genome sequence of Streptomyces anthocyanicus.</title>
        <authorList>
            <person name="Mo P."/>
        </authorList>
    </citation>
    <scope>NUCLEOTIDE SEQUENCE [LARGE SCALE GENOMIC DNA]</scope>
    <source>
        <strain evidence="1 2">JCM 4387</strain>
    </source>
</reference>
<gene>
    <name evidence="1" type="ORF">RI060_39100</name>
</gene>
<sequence>MVAAALALLASAVWAEARTAEPVIPLGIARQRATALAILGSLAVGTVRMPENCRS</sequence>
<organism evidence="1 2">
    <name type="scientific">Streptomyces violaceus</name>
    <name type="common">Streptomyces venezuelae</name>
    <dbReference type="NCBI Taxonomy" id="1936"/>
    <lineage>
        <taxon>Bacteria</taxon>
        <taxon>Bacillati</taxon>
        <taxon>Actinomycetota</taxon>
        <taxon>Actinomycetes</taxon>
        <taxon>Kitasatosporales</taxon>
        <taxon>Streptomycetaceae</taxon>
        <taxon>Streptomyces</taxon>
    </lineage>
</organism>
<evidence type="ECO:0000313" key="2">
    <source>
        <dbReference type="Proteomes" id="UP001249394"/>
    </source>
</evidence>
<proteinExistence type="predicted"/>
<keyword evidence="2" id="KW-1185">Reference proteome</keyword>
<protein>
    <submittedName>
        <fullName evidence="1">Uncharacterized protein</fullName>
    </submittedName>
</protein>
<dbReference type="Proteomes" id="UP001249394">
    <property type="component" value="Chromosome"/>
</dbReference>
<dbReference type="EMBL" id="CP134213">
    <property type="protein sequence ID" value="WND22991.1"/>
    <property type="molecule type" value="Genomic_DNA"/>
</dbReference>
<evidence type="ECO:0000313" key="1">
    <source>
        <dbReference type="EMBL" id="WND22991.1"/>
    </source>
</evidence>